<organism evidence="7 8">
    <name type="scientific">Streptomyces qinglanensis</name>
    <dbReference type="NCBI Taxonomy" id="943816"/>
    <lineage>
        <taxon>Bacteria</taxon>
        <taxon>Bacillati</taxon>
        <taxon>Actinomycetota</taxon>
        <taxon>Actinomycetes</taxon>
        <taxon>Kitasatosporales</taxon>
        <taxon>Streptomycetaceae</taxon>
        <taxon>Streptomyces</taxon>
    </lineage>
</organism>
<dbReference type="FunFam" id="3.10.105.10:FF:000012">
    <property type="entry name" value="Peptide/nickel transport system substrate-binding protein"/>
    <property type="match status" value="1"/>
</dbReference>
<comment type="caution">
    <text evidence="7">The sequence shown here is derived from an EMBL/GenBank/DDBJ whole genome shotgun (WGS) entry which is preliminary data.</text>
</comment>
<comment type="subcellular location">
    <subcellularLocation>
        <location evidence="1">Cell envelope</location>
    </subcellularLocation>
</comment>
<gene>
    <name evidence="7" type="ORF">AN217_14710</name>
</gene>
<protein>
    <submittedName>
        <fullName evidence="7">Peptide-binding protein</fullName>
    </submittedName>
</protein>
<evidence type="ECO:0000259" key="6">
    <source>
        <dbReference type="Pfam" id="PF00496"/>
    </source>
</evidence>
<feature type="chain" id="PRO_5039244988" evidence="5">
    <location>
        <begin position="28"/>
        <end position="528"/>
    </location>
</feature>
<evidence type="ECO:0000256" key="1">
    <source>
        <dbReference type="ARBA" id="ARBA00004196"/>
    </source>
</evidence>
<name>A0A1E7K4P8_9ACTN</name>
<dbReference type="GO" id="GO:0043190">
    <property type="term" value="C:ATP-binding cassette (ABC) transporter complex"/>
    <property type="evidence" value="ECO:0007669"/>
    <property type="project" value="InterPro"/>
</dbReference>
<dbReference type="PANTHER" id="PTHR30290:SF10">
    <property type="entry name" value="PERIPLASMIC OLIGOPEPTIDE-BINDING PROTEIN-RELATED"/>
    <property type="match status" value="1"/>
</dbReference>
<dbReference type="PANTHER" id="PTHR30290">
    <property type="entry name" value="PERIPLASMIC BINDING COMPONENT OF ABC TRANSPORTER"/>
    <property type="match status" value="1"/>
</dbReference>
<dbReference type="GO" id="GO:0015833">
    <property type="term" value="P:peptide transport"/>
    <property type="evidence" value="ECO:0007669"/>
    <property type="project" value="TreeGrafter"/>
</dbReference>
<evidence type="ECO:0000256" key="3">
    <source>
        <dbReference type="ARBA" id="ARBA00022448"/>
    </source>
</evidence>
<keyword evidence="3" id="KW-0813">Transport</keyword>
<dbReference type="Gene3D" id="3.40.190.10">
    <property type="entry name" value="Periplasmic binding protein-like II"/>
    <property type="match status" value="1"/>
</dbReference>
<evidence type="ECO:0000256" key="2">
    <source>
        <dbReference type="ARBA" id="ARBA00005695"/>
    </source>
</evidence>
<evidence type="ECO:0000256" key="5">
    <source>
        <dbReference type="SAM" id="SignalP"/>
    </source>
</evidence>
<dbReference type="Gene3D" id="3.10.105.10">
    <property type="entry name" value="Dipeptide-binding Protein, Domain 3"/>
    <property type="match status" value="1"/>
</dbReference>
<dbReference type="GO" id="GO:1904680">
    <property type="term" value="F:peptide transmembrane transporter activity"/>
    <property type="evidence" value="ECO:0007669"/>
    <property type="project" value="TreeGrafter"/>
</dbReference>
<proteinExistence type="inferred from homology"/>
<dbReference type="Gene3D" id="3.90.76.10">
    <property type="entry name" value="Dipeptide-binding Protein, Domain 1"/>
    <property type="match status" value="1"/>
</dbReference>
<dbReference type="GO" id="GO:0042597">
    <property type="term" value="C:periplasmic space"/>
    <property type="evidence" value="ECO:0007669"/>
    <property type="project" value="UniProtKB-ARBA"/>
</dbReference>
<dbReference type="PATRIC" id="fig|943816.4.peg.2385"/>
<dbReference type="InterPro" id="IPR030678">
    <property type="entry name" value="Peptide/Ni-bd"/>
</dbReference>
<dbReference type="GO" id="GO:0030313">
    <property type="term" value="C:cell envelope"/>
    <property type="evidence" value="ECO:0007669"/>
    <property type="project" value="UniProtKB-SubCell"/>
</dbReference>
<accession>A0A1E7K4P8</accession>
<dbReference type="Pfam" id="PF00496">
    <property type="entry name" value="SBP_bac_5"/>
    <property type="match status" value="1"/>
</dbReference>
<evidence type="ECO:0000313" key="7">
    <source>
        <dbReference type="EMBL" id="OEU98865.1"/>
    </source>
</evidence>
<dbReference type="SUPFAM" id="SSF53850">
    <property type="entry name" value="Periplasmic binding protein-like II"/>
    <property type="match status" value="1"/>
</dbReference>
<dbReference type="PROSITE" id="PS51257">
    <property type="entry name" value="PROKAR_LIPOPROTEIN"/>
    <property type="match status" value="1"/>
</dbReference>
<sequence>MFDRNGLLKVAATILSLVLLAGCSALSGGDGGEEHKIVVGTTSAPSSLDPAAAWDGSWELYRNVFQTLMTIPNTGTSPEPEAAQDCGFTDSASRIYRCELRKGLKFSSGRKLDAQAVKHTFDRITSIESPKGPAALLANLEQVEMKSSRVVVFRLRKSDATFPFILSTPATSLVDPDDYPRASLRPGNEVTGSGPYELKSYEPGKRAVLVRNDDYKGTAKIRNDAVTIRYYKRSTKMVGDLRHGRIDLTYRGLTPDQVLQFQEAATTGDTSFDLSEITGSEVHFLVFNPKDEQAAKPAVRRAVAQLVDRKKLVREVYDRTANPLYSMVPTGITGHTNAYLDRYGEPDRGKARAILRDAGITDKVRLTLWYAEDRYGDSTSREFAELKEQLEDSGLFDITLRSRSWENFQDGYLKGQYPVFGRGWSADFPDADNYITPFVGEKNAMGTPYENRKLTEELLPYSRRQSDRGAAGQSFAKVQREMAEDVRLLPLWQGKVYIAAEKDVAGVEWAIDASVIMRVWELYKKSSW</sequence>
<dbReference type="AlphaFoldDB" id="A0A1E7K4P8"/>
<reference evidence="7 8" key="1">
    <citation type="journal article" date="2016" name="Front. Microbiol.">
        <title>Comparative Genomics Analysis of Streptomyces Species Reveals Their Adaptation to the Marine Environment and Their Diversity at the Genomic Level.</title>
        <authorList>
            <person name="Tian X."/>
            <person name="Zhang Z."/>
            <person name="Yang T."/>
            <person name="Chen M."/>
            <person name="Li J."/>
            <person name="Chen F."/>
            <person name="Yang J."/>
            <person name="Li W."/>
            <person name="Zhang B."/>
            <person name="Zhang Z."/>
            <person name="Wu J."/>
            <person name="Zhang C."/>
            <person name="Long L."/>
            <person name="Xiao J."/>
        </authorList>
    </citation>
    <scope>NUCLEOTIDE SEQUENCE [LARGE SCALE GENOMIC DNA]</scope>
    <source>
        <strain evidence="7 8">SCSIO M10379</strain>
    </source>
</reference>
<dbReference type="InterPro" id="IPR039424">
    <property type="entry name" value="SBP_5"/>
</dbReference>
<evidence type="ECO:0000313" key="8">
    <source>
        <dbReference type="Proteomes" id="UP000175829"/>
    </source>
</evidence>
<evidence type="ECO:0000256" key="4">
    <source>
        <dbReference type="ARBA" id="ARBA00022729"/>
    </source>
</evidence>
<comment type="similarity">
    <text evidence="2">Belongs to the bacterial solute-binding protein 5 family.</text>
</comment>
<dbReference type="Proteomes" id="UP000175829">
    <property type="component" value="Unassembled WGS sequence"/>
</dbReference>
<feature type="domain" description="Solute-binding protein family 5" evidence="6">
    <location>
        <begin position="78"/>
        <end position="444"/>
    </location>
</feature>
<dbReference type="PIRSF" id="PIRSF002741">
    <property type="entry name" value="MppA"/>
    <property type="match status" value="1"/>
</dbReference>
<keyword evidence="4 5" id="KW-0732">Signal</keyword>
<dbReference type="RefSeq" id="WP_027762024.1">
    <property type="nucleotide sequence ID" value="NZ_LJGV01000022.1"/>
</dbReference>
<feature type="signal peptide" evidence="5">
    <location>
        <begin position="1"/>
        <end position="27"/>
    </location>
</feature>
<dbReference type="InterPro" id="IPR000914">
    <property type="entry name" value="SBP_5_dom"/>
</dbReference>
<dbReference type="EMBL" id="LJGV01000022">
    <property type="protein sequence ID" value="OEU98865.1"/>
    <property type="molecule type" value="Genomic_DNA"/>
</dbReference>